<name>A0A2P7QY93_9SPHN</name>
<gene>
    <name evidence="2" type="ORF">C7I55_00375</name>
</gene>
<dbReference type="RefSeq" id="WP_106510931.1">
    <property type="nucleotide sequence ID" value="NZ_PXYI01000001.1"/>
</dbReference>
<organism evidence="2 3">
    <name type="scientific">Allosphingosinicella deserti</name>
    <dbReference type="NCBI Taxonomy" id="2116704"/>
    <lineage>
        <taxon>Bacteria</taxon>
        <taxon>Pseudomonadati</taxon>
        <taxon>Pseudomonadota</taxon>
        <taxon>Alphaproteobacteria</taxon>
        <taxon>Sphingomonadales</taxon>
        <taxon>Sphingomonadaceae</taxon>
        <taxon>Allosphingosinicella</taxon>
    </lineage>
</organism>
<dbReference type="Proteomes" id="UP000241167">
    <property type="component" value="Unassembled WGS sequence"/>
</dbReference>
<evidence type="ECO:0000256" key="1">
    <source>
        <dbReference type="SAM" id="MobiDB-lite"/>
    </source>
</evidence>
<protein>
    <submittedName>
        <fullName evidence="2">Uncharacterized protein</fullName>
    </submittedName>
</protein>
<keyword evidence="3" id="KW-1185">Reference proteome</keyword>
<evidence type="ECO:0000313" key="3">
    <source>
        <dbReference type="Proteomes" id="UP000241167"/>
    </source>
</evidence>
<reference evidence="2 3" key="1">
    <citation type="submission" date="2018-03" db="EMBL/GenBank/DDBJ databases">
        <title>The draft genome of Sphingosinicella sp. GL-C-18.</title>
        <authorList>
            <person name="Liu L."/>
            <person name="Li L."/>
            <person name="Liang L."/>
            <person name="Zhang X."/>
            <person name="Wang T."/>
        </authorList>
    </citation>
    <scope>NUCLEOTIDE SEQUENCE [LARGE SCALE GENOMIC DNA]</scope>
    <source>
        <strain evidence="2 3">GL-C-18</strain>
    </source>
</reference>
<evidence type="ECO:0000313" key="2">
    <source>
        <dbReference type="EMBL" id="PSJ42913.1"/>
    </source>
</evidence>
<dbReference type="OrthoDB" id="7522793at2"/>
<dbReference type="AlphaFoldDB" id="A0A2P7QY93"/>
<accession>A0A2P7QY93</accession>
<proteinExistence type="predicted"/>
<dbReference type="EMBL" id="PXYI01000001">
    <property type="protein sequence ID" value="PSJ42913.1"/>
    <property type="molecule type" value="Genomic_DNA"/>
</dbReference>
<feature type="compositionally biased region" description="Gly residues" evidence="1">
    <location>
        <begin position="1"/>
        <end position="10"/>
    </location>
</feature>
<sequence length="528" mass="55492">MLDVGGGGGSSVVESARAQQLAPCPTKAPDPKVEQAVQETARFAQEYHGDPAYVIQETMADPGLSQAQKDEYVARVVDLASGSDPSFRTEAGGLDDRARGELVTALEEIGVAYTGAATPELRDQVTAAMGRNVDSGRLGADQIYALVDPSKNAGSDGVRQLLSKVTDGALLQQVAFDLRNAASRNGYDINTQEGTRGVLALTAAADLAGMAAEHGFSAAANGIVAHVADQPDPAQLMQHMDRLPMNAYGTTPAGRGGFDAMASAVAGTDRSPDQAKVDKVFSAMVDMSGESGSLDRSAGLNDLGAYFDRHISRLNQEATYAGSWNDRGDASPPTPHHSLTERFMRNVMLNSEFDNRATTQSAISNEMTRLGKIVGAAPGALAPNEAQRTEAAMQFGTLLGSMQGAAADYVNSKTDSSEQKIENVRMITDLLTDQVLGKTGPLGEAFGGTLVDKFWEHLGSKATDAAEGDVNAAFEQLTSVGEAIDQAMTQSLRTSYPAQTADETKVNGPGIIADYETSVTTHRANPVE</sequence>
<feature type="region of interest" description="Disordered" evidence="1">
    <location>
        <begin position="1"/>
        <end position="32"/>
    </location>
</feature>
<comment type="caution">
    <text evidence="2">The sequence shown here is derived from an EMBL/GenBank/DDBJ whole genome shotgun (WGS) entry which is preliminary data.</text>
</comment>